<dbReference type="EMBL" id="CAJVPS010000431">
    <property type="protein sequence ID" value="CAG8486060.1"/>
    <property type="molecule type" value="Genomic_DNA"/>
</dbReference>
<evidence type="ECO:0000313" key="2">
    <source>
        <dbReference type="Proteomes" id="UP000789508"/>
    </source>
</evidence>
<comment type="caution">
    <text evidence="1">The sequence shown here is derived from an EMBL/GenBank/DDBJ whole genome shotgun (WGS) entry which is preliminary data.</text>
</comment>
<organism evidence="1 2">
    <name type="scientific">Ambispora leptoticha</name>
    <dbReference type="NCBI Taxonomy" id="144679"/>
    <lineage>
        <taxon>Eukaryota</taxon>
        <taxon>Fungi</taxon>
        <taxon>Fungi incertae sedis</taxon>
        <taxon>Mucoromycota</taxon>
        <taxon>Glomeromycotina</taxon>
        <taxon>Glomeromycetes</taxon>
        <taxon>Archaeosporales</taxon>
        <taxon>Ambisporaceae</taxon>
        <taxon>Ambispora</taxon>
    </lineage>
</organism>
<dbReference type="Proteomes" id="UP000789508">
    <property type="component" value="Unassembled WGS sequence"/>
</dbReference>
<evidence type="ECO:0000313" key="1">
    <source>
        <dbReference type="EMBL" id="CAG8486060.1"/>
    </source>
</evidence>
<keyword evidence="2" id="KW-1185">Reference proteome</keyword>
<dbReference type="AlphaFoldDB" id="A0A9N8WIY7"/>
<proteinExistence type="predicted"/>
<protein>
    <submittedName>
        <fullName evidence="1">10363_t:CDS:1</fullName>
    </submittedName>
</protein>
<gene>
    <name evidence="1" type="ORF">ALEPTO_LOCUS2737</name>
</gene>
<name>A0A9N8WIY7_9GLOM</name>
<sequence length="83" mass="9221">MKIGTNLGNVSDPPLRVNDSVWLITLCYIPTNGSRAQSTLNVGSSTDKIKYEDNISILDEDIKLDGFPTMNGDVGVREFYRQL</sequence>
<accession>A0A9N8WIY7</accession>
<reference evidence="1" key="1">
    <citation type="submission" date="2021-06" db="EMBL/GenBank/DDBJ databases">
        <authorList>
            <person name="Kallberg Y."/>
            <person name="Tangrot J."/>
            <person name="Rosling A."/>
        </authorList>
    </citation>
    <scope>NUCLEOTIDE SEQUENCE</scope>
    <source>
        <strain evidence="1">FL130A</strain>
    </source>
</reference>